<gene>
    <name evidence="1" type="ORF">M9H77_20003</name>
</gene>
<sequence length="325" mass="37423">MDHETGVEKVPVIYFGKENMEPGTLSWSKKCNEVRHCFEEYGCFVLVYDLIPKKLRDDLFNELEQLFDLPTETKAKHTSEMSLFGYTGKLPHLKDFEGIRLNETANLENVLSFSKLMWPHGNDNFCEIVHEHGKLLTHLDILLQKMVFESYNVRNQCGNHIESMAHILRFNKYPAVPEKDIETYVGLQPHTDKSFISILLQNQISGLQVQTKASAKWLPVEFLPSSCIIIAGEAMTAWSNNKVHSPIHRVLMAGKETRYSVDTSSYHKGTIHIPEELIDEEYPRCYNPFNHLEFLSFYSKKRKEFDAGRIQSVSDIIKDFCGVGT</sequence>
<reference evidence="2" key="1">
    <citation type="journal article" date="2023" name="Nat. Plants">
        <title>Single-cell RNA sequencing provides a high-resolution roadmap for understanding the multicellular compartmentation of specialized metabolism.</title>
        <authorList>
            <person name="Sun S."/>
            <person name="Shen X."/>
            <person name="Li Y."/>
            <person name="Li Y."/>
            <person name="Wang S."/>
            <person name="Li R."/>
            <person name="Zhang H."/>
            <person name="Shen G."/>
            <person name="Guo B."/>
            <person name="Wei J."/>
            <person name="Xu J."/>
            <person name="St-Pierre B."/>
            <person name="Chen S."/>
            <person name="Sun C."/>
        </authorList>
    </citation>
    <scope>NUCLEOTIDE SEQUENCE [LARGE SCALE GENOMIC DNA]</scope>
</reference>
<protein>
    <submittedName>
        <fullName evidence="1">Uncharacterized protein</fullName>
    </submittedName>
</protein>
<name>A0ACC0AK89_CATRO</name>
<organism evidence="1 2">
    <name type="scientific">Catharanthus roseus</name>
    <name type="common">Madagascar periwinkle</name>
    <name type="synonym">Vinca rosea</name>
    <dbReference type="NCBI Taxonomy" id="4058"/>
    <lineage>
        <taxon>Eukaryota</taxon>
        <taxon>Viridiplantae</taxon>
        <taxon>Streptophyta</taxon>
        <taxon>Embryophyta</taxon>
        <taxon>Tracheophyta</taxon>
        <taxon>Spermatophyta</taxon>
        <taxon>Magnoliopsida</taxon>
        <taxon>eudicotyledons</taxon>
        <taxon>Gunneridae</taxon>
        <taxon>Pentapetalae</taxon>
        <taxon>asterids</taxon>
        <taxon>lamiids</taxon>
        <taxon>Gentianales</taxon>
        <taxon>Apocynaceae</taxon>
        <taxon>Rauvolfioideae</taxon>
        <taxon>Vinceae</taxon>
        <taxon>Catharanthinae</taxon>
        <taxon>Catharanthus</taxon>
    </lineage>
</organism>
<dbReference type="Proteomes" id="UP001060085">
    <property type="component" value="Linkage Group LG05"/>
</dbReference>
<evidence type="ECO:0000313" key="1">
    <source>
        <dbReference type="EMBL" id="KAI5660680.1"/>
    </source>
</evidence>
<proteinExistence type="predicted"/>
<evidence type="ECO:0000313" key="2">
    <source>
        <dbReference type="Proteomes" id="UP001060085"/>
    </source>
</evidence>
<accession>A0ACC0AK89</accession>
<dbReference type="EMBL" id="CM044705">
    <property type="protein sequence ID" value="KAI5660680.1"/>
    <property type="molecule type" value="Genomic_DNA"/>
</dbReference>
<comment type="caution">
    <text evidence="1">The sequence shown here is derived from an EMBL/GenBank/DDBJ whole genome shotgun (WGS) entry which is preliminary data.</text>
</comment>
<keyword evidence="2" id="KW-1185">Reference proteome</keyword>